<protein>
    <recommendedName>
        <fullName evidence="2">Type VI secretion system protein ImpG</fullName>
    </recommendedName>
</protein>
<sequence length="608" mass="69237">MNDELLKYYNRELAFVRHLGKDFAEKYPKVAGRLKLSEDHIEDPHVSRLIESFAFLTANIRQKLDDSFPELTDALLGQMLPDYQAPIPSMSVVKLEAENLSTAGVVIPKASEVETNVDSMKQCKFQTCYETYLWPVEITNVQFDNSPFVAPKPRWHEKAKSIFKIELTGEYKGVSLAETGLEKLRIFINGQWHHTLKVYELLFKHSIGIAINNGDEGIRYLSKSQLKAVGFDSNEAVVPYSQRSSAGYRLLVENFTFPEKFRFFELEGILSSLPKQSNKCSIYIYLDTESAELEKQVDKDMFLLGCTPIINLFEQELEPIRPEISEYEYQLTPRYMDSEISEVIGISEVIAFDHKGNKQIVSPFYGQTHPKYHGHDDLFWHIRRETASWAGGYVESGTETFLSLVDATFENSAMEYGDGNSVLTVRANCSNRNLPASMPFGDDELGLLMPERGDVIKKIRCLTPFTHAVRPILADATRWQLVNHLTLDTFSGEDACNKLKEVLRLYDFRASPQTKGMIDNIYRVVIEPSTARVIQKGKVSFATGSEIEITFANDDFSGSGMFFFASILDHFFAQFAAINSYTRLSLRLKEQEQIYFQWPARVGDSPLL</sequence>
<dbReference type="PIRSF" id="PIRSF028304">
    <property type="entry name" value="UCP028304"/>
    <property type="match status" value="1"/>
</dbReference>
<proteinExistence type="predicted"/>
<organism evidence="1">
    <name type="scientific">marine sediment metagenome</name>
    <dbReference type="NCBI Taxonomy" id="412755"/>
    <lineage>
        <taxon>unclassified sequences</taxon>
        <taxon>metagenomes</taxon>
        <taxon>ecological metagenomes</taxon>
    </lineage>
</organism>
<name>A0A0F9JJ88_9ZZZZ</name>
<gene>
    <name evidence="1" type="ORF">LCGC14_1818200</name>
</gene>
<accession>A0A0F9JJ88</accession>
<reference evidence="1" key="1">
    <citation type="journal article" date="2015" name="Nature">
        <title>Complex archaea that bridge the gap between prokaryotes and eukaryotes.</title>
        <authorList>
            <person name="Spang A."/>
            <person name="Saw J.H."/>
            <person name="Jorgensen S.L."/>
            <person name="Zaremba-Niedzwiedzka K."/>
            <person name="Martijn J."/>
            <person name="Lind A.E."/>
            <person name="van Eijk R."/>
            <person name="Schleper C."/>
            <person name="Guy L."/>
            <person name="Ettema T.J."/>
        </authorList>
    </citation>
    <scope>NUCLEOTIDE SEQUENCE</scope>
</reference>
<dbReference type="Pfam" id="PF05947">
    <property type="entry name" value="T6SS_TssF"/>
    <property type="match status" value="1"/>
</dbReference>
<dbReference type="NCBIfam" id="TIGR03359">
    <property type="entry name" value="VI_chp_6"/>
    <property type="match status" value="1"/>
</dbReference>
<evidence type="ECO:0008006" key="2">
    <source>
        <dbReference type="Google" id="ProtNLM"/>
    </source>
</evidence>
<comment type="caution">
    <text evidence="1">The sequence shown here is derived from an EMBL/GenBank/DDBJ whole genome shotgun (WGS) entry which is preliminary data.</text>
</comment>
<dbReference type="PANTHER" id="PTHR35370">
    <property type="entry name" value="CYTOPLASMIC PROTEIN-RELATED-RELATED"/>
    <property type="match status" value="1"/>
</dbReference>
<dbReference type="InterPro" id="IPR010272">
    <property type="entry name" value="T6SS_TssF"/>
</dbReference>
<dbReference type="AlphaFoldDB" id="A0A0F9JJ88"/>
<evidence type="ECO:0000313" key="1">
    <source>
        <dbReference type="EMBL" id="KKL99062.1"/>
    </source>
</evidence>
<dbReference type="PANTHER" id="PTHR35370:SF1">
    <property type="entry name" value="TYPE VI SECRETION SYSTEM COMPONENT TSSF1"/>
    <property type="match status" value="1"/>
</dbReference>
<dbReference type="EMBL" id="LAZR01017762">
    <property type="protein sequence ID" value="KKL99062.1"/>
    <property type="molecule type" value="Genomic_DNA"/>
</dbReference>